<organism evidence="19 20">
    <name type="scientific">Arthrobotrys conoides</name>
    <dbReference type="NCBI Taxonomy" id="74498"/>
    <lineage>
        <taxon>Eukaryota</taxon>
        <taxon>Fungi</taxon>
        <taxon>Dikarya</taxon>
        <taxon>Ascomycota</taxon>
        <taxon>Pezizomycotina</taxon>
        <taxon>Orbiliomycetes</taxon>
        <taxon>Orbiliales</taxon>
        <taxon>Orbiliaceae</taxon>
        <taxon>Arthrobotrys</taxon>
    </lineage>
</organism>
<evidence type="ECO:0000256" key="14">
    <source>
        <dbReference type="SAM" id="MobiDB-lite"/>
    </source>
</evidence>
<feature type="compositionally biased region" description="Pro residues" evidence="14">
    <location>
        <begin position="1735"/>
        <end position="1752"/>
    </location>
</feature>
<protein>
    <recommendedName>
        <fullName evidence="4">Transcription initiation factor TFIID subunit 2</fullName>
    </recommendedName>
    <alternativeName>
        <fullName evidence="12">TBP-associated factor 2</fullName>
    </alternativeName>
</protein>
<feature type="domain" description="NADH-quinone oxidoreductase subunit D" evidence="15">
    <location>
        <begin position="223"/>
        <end position="467"/>
    </location>
</feature>
<feature type="region of interest" description="Disordered" evidence="14">
    <location>
        <begin position="1730"/>
        <end position="1838"/>
    </location>
</feature>
<evidence type="ECO:0000256" key="5">
    <source>
        <dbReference type="ARBA" id="ARBA00022448"/>
    </source>
</evidence>
<dbReference type="GO" id="GO:0003682">
    <property type="term" value="F:chromatin binding"/>
    <property type="evidence" value="ECO:0007669"/>
    <property type="project" value="TreeGrafter"/>
</dbReference>
<dbReference type="GO" id="GO:0051287">
    <property type="term" value="F:NAD binding"/>
    <property type="evidence" value="ECO:0007669"/>
    <property type="project" value="InterPro"/>
</dbReference>
<feature type="domain" description="Peptidase M1 membrane alanine aminopeptidase" evidence="16">
    <location>
        <begin position="916"/>
        <end position="1117"/>
    </location>
</feature>
<keyword evidence="10" id="KW-0539">Nucleus</keyword>
<keyword evidence="9" id="KW-0804">Transcription</keyword>
<dbReference type="SUPFAM" id="SSF63737">
    <property type="entry name" value="Leukotriene A4 hydrolase N-terminal domain"/>
    <property type="match status" value="1"/>
</dbReference>
<dbReference type="GO" id="GO:0005669">
    <property type="term" value="C:transcription factor TFIID complex"/>
    <property type="evidence" value="ECO:0007669"/>
    <property type="project" value="InterPro"/>
</dbReference>
<feature type="compositionally biased region" description="Polar residues" evidence="14">
    <location>
        <begin position="57"/>
        <end position="68"/>
    </location>
</feature>
<evidence type="ECO:0000256" key="12">
    <source>
        <dbReference type="ARBA" id="ARBA00076306"/>
    </source>
</evidence>
<evidence type="ECO:0000256" key="3">
    <source>
        <dbReference type="ARBA" id="ARBA00010937"/>
    </source>
</evidence>
<dbReference type="PANTHER" id="PTHR15137:SF9">
    <property type="entry name" value="TRANSCRIPTION INITIATION FACTOR TFIID SUBUNIT 2"/>
    <property type="match status" value="1"/>
</dbReference>
<dbReference type="InterPro" id="IPR014029">
    <property type="entry name" value="NADH_UbQ_OxRdtase_49kDa_CS"/>
</dbReference>
<dbReference type="Pfam" id="PF25316">
    <property type="entry name" value="TAF2_3rd"/>
    <property type="match status" value="1"/>
</dbReference>
<dbReference type="Gene3D" id="2.60.40.1730">
    <property type="entry name" value="tricorn interacting facor f3 domain"/>
    <property type="match status" value="1"/>
</dbReference>
<dbReference type="InterPro" id="IPR037813">
    <property type="entry name" value="TAF2"/>
</dbReference>
<dbReference type="InterPro" id="IPR014782">
    <property type="entry name" value="Peptidase_M1_dom"/>
</dbReference>
<dbReference type="NCBIfam" id="TIGR01962">
    <property type="entry name" value="NuoD"/>
    <property type="match status" value="1"/>
</dbReference>
<dbReference type="GO" id="GO:0016251">
    <property type="term" value="F:RNA polymerase II general transcription initiation factor activity"/>
    <property type="evidence" value="ECO:0007669"/>
    <property type="project" value="TreeGrafter"/>
</dbReference>
<evidence type="ECO:0000256" key="13">
    <source>
        <dbReference type="RuleBase" id="RU003685"/>
    </source>
</evidence>
<reference evidence="19 20" key="1">
    <citation type="submission" date="2019-10" db="EMBL/GenBank/DDBJ databases">
        <authorList>
            <person name="Palmer J.M."/>
        </authorList>
    </citation>
    <scope>NUCLEOTIDE SEQUENCE [LARGE SCALE GENOMIC DNA]</scope>
    <source>
        <strain evidence="19 20">TWF506</strain>
    </source>
</reference>
<dbReference type="InterPro" id="IPR022885">
    <property type="entry name" value="NDH1_su_D/H"/>
</dbReference>
<dbReference type="EMBL" id="JAVHJM010000010">
    <property type="protein sequence ID" value="KAK6503999.1"/>
    <property type="molecule type" value="Genomic_DNA"/>
</dbReference>
<feature type="compositionally biased region" description="Low complexity" evidence="14">
    <location>
        <begin position="1753"/>
        <end position="1773"/>
    </location>
</feature>
<comment type="function">
    <text evidence="11">Functions as a component of the DNA-binding general transcription factor complex TFIID. Binding of TFIID to a promoter (with or without TATA element) is the initial step in pre-initiation complex (PIC) formation. TFIID plays a key role in the regulation of gene expression by RNA polymerase II through different activities such as transcription activator interaction, core promoter recognition and selectivity, TFIIA and TFIIB interaction, chromatin modification (histone acetylation by TAF1), facilitation of DNA opening and initiation of transcription.</text>
</comment>
<dbReference type="FunFam" id="1.10.390.10:FF:000011">
    <property type="entry name" value="Transcription initiation factor TFIID subunit"/>
    <property type="match status" value="1"/>
</dbReference>
<feature type="region of interest" description="Disordered" evidence="14">
    <location>
        <begin position="40"/>
        <end position="74"/>
    </location>
</feature>
<dbReference type="PROSITE" id="PS00535">
    <property type="entry name" value="COMPLEX1_49K"/>
    <property type="match status" value="1"/>
</dbReference>
<evidence type="ECO:0000256" key="10">
    <source>
        <dbReference type="ARBA" id="ARBA00023242"/>
    </source>
</evidence>
<keyword evidence="7" id="KW-0805">Transcription regulation</keyword>
<evidence type="ECO:0000256" key="2">
    <source>
        <dbReference type="ARBA" id="ARBA00005769"/>
    </source>
</evidence>
<dbReference type="InterPro" id="IPR042097">
    <property type="entry name" value="Aminopeptidase_N-like_N_sf"/>
</dbReference>
<keyword evidence="8 13" id="KW-0520">NAD</keyword>
<dbReference type="FunFam" id="1.10.645.10:FF:000005">
    <property type="entry name" value="NADH-quinone oxidoreductase subunit D"/>
    <property type="match status" value="1"/>
</dbReference>
<evidence type="ECO:0000313" key="20">
    <source>
        <dbReference type="Proteomes" id="UP001307849"/>
    </source>
</evidence>
<dbReference type="GO" id="GO:0008270">
    <property type="term" value="F:zinc ion binding"/>
    <property type="evidence" value="ECO:0007669"/>
    <property type="project" value="InterPro"/>
</dbReference>
<comment type="similarity">
    <text evidence="3">Belongs to the TAF2 family.</text>
</comment>
<accession>A0AAN8N5E6</accession>
<dbReference type="Proteomes" id="UP001307849">
    <property type="component" value="Unassembled WGS sequence"/>
</dbReference>
<dbReference type="InterPro" id="IPR029014">
    <property type="entry name" value="NiFe-Hase_large"/>
</dbReference>
<evidence type="ECO:0000259" key="15">
    <source>
        <dbReference type="Pfam" id="PF00346"/>
    </source>
</evidence>
<keyword evidence="6 13" id="KW-1278">Translocase</keyword>
<evidence type="ECO:0000256" key="8">
    <source>
        <dbReference type="ARBA" id="ARBA00023027"/>
    </source>
</evidence>
<evidence type="ECO:0000259" key="18">
    <source>
        <dbReference type="Pfam" id="PF25577"/>
    </source>
</evidence>
<evidence type="ECO:0000256" key="4">
    <source>
        <dbReference type="ARBA" id="ARBA00017363"/>
    </source>
</evidence>
<feature type="domain" description="Transcription initiation factor TFIID subunit 2 TPR repeats" evidence="18">
    <location>
        <begin position="1306"/>
        <end position="1596"/>
    </location>
</feature>
<evidence type="ECO:0000259" key="16">
    <source>
        <dbReference type="Pfam" id="PF01433"/>
    </source>
</evidence>
<dbReference type="GO" id="GO:0006367">
    <property type="term" value="P:transcription initiation at RNA polymerase II promoter"/>
    <property type="evidence" value="ECO:0007669"/>
    <property type="project" value="TreeGrafter"/>
</dbReference>
<dbReference type="SUPFAM" id="SSF56762">
    <property type="entry name" value="HydB/Nqo4-like"/>
    <property type="match status" value="1"/>
</dbReference>
<keyword evidence="20" id="KW-1185">Reference proteome</keyword>
<keyword evidence="5 13" id="KW-0813">Transport</keyword>
<evidence type="ECO:0000313" key="19">
    <source>
        <dbReference type="EMBL" id="KAK6503999.1"/>
    </source>
</evidence>
<evidence type="ECO:0000256" key="7">
    <source>
        <dbReference type="ARBA" id="ARBA00023015"/>
    </source>
</evidence>
<comment type="similarity">
    <text evidence="2 13">Belongs to the complex I 49 kDa subunit family.</text>
</comment>
<dbReference type="PANTHER" id="PTHR15137">
    <property type="entry name" value="TRANSCRIPTION INITIATION FACTOR TFIID"/>
    <property type="match status" value="1"/>
</dbReference>
<dbReference type="Pfam" id="PF25577">
    <property type="entry name" value="TPR_TAF2_C"/>
    <property type="match status" value="1"/>
</dbReference>
<evidence type="ECO:0000256" key="6">
    <source>
        <dbReference type="ARBA" id="ARBA00022967"/>
    </source>
</evidence>
<comment type="subcellular location">
    <subcellularLocation>
        <location evidence="1">Nucleus</location>
    </subcellularLocation>
</comment>
<feature type="domain" description="Transcription initiation factor TFIID subunit 2 Ig-like" evidence="17">
    <location>
        <begin position="1121"/>
        <end position="1305"/>
    </location>
</feature>
<dbReference type="Gene3D" id="1.10.390.10">
    <property type="entry name" value="Neutral Protease Domain 2"/>
    <property type="match status" value="1"/>
</dbReference>
<dbReference type="InterPro" id="IPR001135">
    <property type="entry name" value="NADH_Q_OxRdtase_suD"/>
</dbReference>
<evidence type="ECO:0000259" key="17">
    <source>
        <dbReference type="Pfam" id="PF25316"/>
    </source>
</evidence>
<dbReference type="GO" id="GO:0000976">
    <property type="term" value="F:transcription cis-regulatory region binding"/>
    <property type="evidence" value="ECO:0007669"/>
    <property type="project" value="TreeGrafter"/>
</dbReference>
<dbReference type="HAMAP" id="MF_01358">
    <property type="entry name" value="NDH1_NuoD"/>
    <property type="match status" value="1"/>
</dbReference>
<dbReference type="CDD" id="cd09839">
    <property type="entry name" value="M1_like_TAF2"/>
    <property type="match status" value="1"/>
</dbReference>
<evidence type="ECO:0000256" key="11">
    <source>
        <dbReference type="ARBA" id="ARBA00025346"/>
    </source>
</evidence>
<dbReference type="Pfam" id="PF00346">
    <property type="entry name" value="Complex1_49kDa"/>
    <property type="match status" value="1"/>
</dbReference>
<dbReference type="InterPro" id="IPR027268">
    <property type="entry name" value="Peptidase_M4/M1_CTD_sf"/>
</dbReference>
<dbReference type="InterPro" id="IPR057345">
    <property type="entry name" value="Ig-like_TAF2"/>
</dbReference>
<name>A0AAN8N5E6_9PEZI</name>
<dbReference type="Gene3D" id="1.10.645.10">
    <property type="entry name" value="Cytochrome-c3 Hydrogenase, chain B"/>
    <property type="match status" value="1"/>
</dbReference>
<feature type="region of interest" description="Disordered" evidence="14">
    <location>
        <begin position="675"/>
        <end position="694"/>
    </location>
</feature>
<evidence type="ECO:0000256" key="1">
    <source>
        <dbReference type="ARBA" id="ARBA00004123"/>
    </source>
</evidence>
<evidence type="ECO:0000256" key="9">
    <source>
        <dbReference type="ARBA" id="ARBA00023163"/>
    </source>
</evidence>
<dbReference type="NCBIfam" id="NF004739">
    <property type="entry name" value="PRK06075.1"/>
    <property type="match status" value="1"/>
</dbReference>
<comment type="caution">
    <text evidence="19">The sequence shown here is derived from an EMBL/GenBank/DDBJ whole genome shotgun (WGS) entry which is preliminary data.</text>
</comment>
<feature type="compositionally biased region" description="Pro residues" evidence="14">
    <location>
        <begin position="1774"/>
        <end position="1792"/>
    </location>
</feature>
<dbReference type="GO" id="GO:0008237">
    <property type="term" value="F:metallopeptidase activity"/>
    <property type="evidence" value="ECO:0007669"/>
    <property type="project" value="InterPro"/>
</dbReference>
<dbReference type="GO" id="GO:0048038">
    <property type="term" value="F:quinone binding"/>
    <property type="evidence" value="ECO:0007669"/>
    <property type="project" value="InterPro"/>
</dbReference>
<dbReference type="GO" id="GO:0016651">
    <property type="term" value="F:oxidoreductase activity, acting on NAD(P)H"/>
    <property type="evidence" value="ECO:0007669"/>
    <property type="project" value="InterPro"/>
</dbReference>
<dbReference type="InterPro" id="IPR057991">
    <property type="entry name" value="TPR_TAF2_C"/>
</dbReference>
<sequence length="1838" mass="207675">MVVPLARLASRRLYTQARCLNVKPITFQTQRSSIRCFGTTMPRRAAPAPTPEDSESYSKIDQASTPVSRWTGPEPVKSADEIELDFDTTRMTPDMALGETEHEGRKIRHYTVNFGPQHPAAHGVLRLILELNGEEIVRADPHVGLLHRGTEKLIEYKTYLQALPYFDRLDYVSMMTNEQVFALAVEKLLNIEVPERAKWIRTLFGELTRVRNHLMSVLSHAMDVGALTPFLWGFEEREKLMEFYERVSGARMHAAYVRPGGVHQDIPIGLLDDIYQWATQFGDRVDEVEELLTDSPIWKSRTQGVGIVGAAEALNYSFSGVMLRGSGIPWDIRRSQPYDAYDQVEFDVPVGLNGDCYDRYLCRMEEFRQSLRIIHQCLNKMPPGPVRTEDYKVTPPPRAAMKENMEALIHHFLLYTKGYTVPAGETYTAIEAPKGEMGVYVVSDGSERPYRCKIRAPGFAHLGSFDQHQYLTAFFNGDRNRQLACISDARRTIIGLKEETAARAAIPYFKCRPQRLRFPRLLPLSNLRYKYPQPVQDGSKRKTVGGTADIRCTAKQRVGLDVDFATRTIKGFTEITVLPLDPTLRTLRFNCRQCNISRVTINGRAPGQWGYNDPHAKWRLHDTATVNQWGMLRRRIDPLFTSALGDDELSLSLPNKMKIELEDPSMAGTIVPSRDVRASSARDSPRIDTPGPNATDGPVYATLLVRIDYTIPTIRDGLHFVGSDDDPRYPHVFTTNSFLPGSAACLFPCIDDLWERPPVWDIEITCPRTLGDIGIDIEPYEEPLINGSSRSFLKRKRPKKEDSDFAFQYHGEGEDLEMQVVCSGSCVNEFTDAKDPHKKVFHFTIEKPTAPHQIAFAIGPFEKAVLTENRAAEEDEALGRNAVEVVGYCLPGRKEEVENTCLFMQRAIDYMVRNAGHYPYPSFSLAFVDDFPSDIVSSAGLAVCSSRLLFKQDCIDPIYTTTKLLSVALASQWCGVQIIPKAWEDLWLIIGLAHFLAGQFLKNLTGSNEHRFRMKKDAEEICRQDVGRAPLSNPLQQLPLDPSELDFVALKAPVVLFILDRRLTKASSSMGVSRVISKLFLNAFTGEVNSLNLSTAQFIKQCEKVGHQKLDSFFNQWVFRSGYPRFEISQRFNKKKMIVEMIIRQTQDKEVAQKGLTPQSFFRDALNRQADGAKDASPPQVFSGPMTIRIHEADGTPYEHVVQIHEVYSKLEIPYNTKYKRLKRTRRQKERLAAFAGMDINAETQAEDVLLYCLGDVLQSDEDTADWRLTDFTKEEEDKMAQEAFEWIRVDADFEWICTMRLNQPDHMYLSQLQQDRDVAAQYESVLHFKEVKPSHLISTILVRTVMDRRYYYGIRCEAAKALSRCAAAELSWIGEFHLQKAFQEFYCFPDSLIPRANDFSDFTSYFVQQNIITGFGGIRDGMGKSPLSVQRYLLDIIRYNDNSNNSFSDSFHLANLLRSLGSCLQASAGQRGMMDMEVDETDAEEREKSKEEIIREIERLQRMDQWMSSYHNVISTTCLDVKNRLIKAKVQEYTPLEFLAYSKEGTSEQLRIKAINCLVQNGAVRDPNLLSYICYIIASDPSSKIRRETFESLMHGIGSVAIGDDVGANHEATTSNNLTIVEENSAAKRQQEARQNTDAAIRNLKDQLANKDFFRDALEPILKSTVINFLDVRKIISLCSLLYVDIQSHVVKVPMRKSRAVAVAHEGNGKLRFITNPSSKELAKLRPIDWPHLRPQPNPPPPPPPPPPSATPQPAAVPKLVLKPPALPGSAKPSPPPPRNPSFSPPQPHPTPVSAVSSNIPQPKTILKLKAPSQHPQSPPPPPKPIIKLKFTAKSGS</sequence>
<proteinExistence type="inferred from homology"/>
<gene>
    <name evidence="19" type="ORF">TWF506_002217</name>
</gene>
<dbReference type="SUPFAM" id="SSF55486">
    <property type="entry name" value="Metalloproteases ('zincins'), catalytic domain"/>
    <property type="match status" value="1"/>
</dbReference>
<dbReference type="Pfam" id="PF01433">
    <property type="entry name" value="Peptidase_M1"/>
    <property type="match status" value="1"/>
</dbReference>